<dbReference type="GO" id="GO:0004803">
    <property type="term" value="F:transposase activity"/>
    <property type="evidence" value="ECO:0007669"/>
    <property type="project" value="InterPro"/>
</dbReference>
<name>A0A327ZEW0_9ACTN</name>
<dbReference type="PANTHER" id="PTHR37529">
    <property type="entry name" value="TRANSPOSASE INSG FOR INSERTION SEQUENCE ELEMENT IS4-RELATED"/>
    <property type="match status" value="1"/>
</dbReference>
<gene>
    <name evidence="3" type="ORF">B0I29_104290</name>
</gene>
<reference evidence="3 4" key="1">
    <citation type="submission" date="2018-06" db="EMBL/GenBank/DDBJ databases">
        <title>Genomic Encyclopedia of Type Strains, Phase III (KMG-III): the genomes of soil and plant-associated and newly described type strains.</title>
        <authorList>
            <person name="Whitman W."/>
        </authorList>
    </citation>
    <scope>NUCLEOTIDE SEQUENCE [LARGE SCALE GENOMIC DNA]</scope>
    <source>
        <strain evidence="3 4">CGMCC 4.7090</strain>
    </source>
</reference>
<dbReference type="Pfam" id="PF13006">
    <property type="entry name" value="Nterm_IS4"/>
    <property type="match status" value="1"/>
</dbReference>
<evidence type="ECO:0000313" key="3">
    <source>
        <dbReference type="EMBL" id="RAK39752.1"/>
    </source>
</evidence>
<dbReference type="NCBIfam" id="NF033592">
    <property type="entry name" value="transpos_IS4_1"/>
    <property type="match status" value="1"/>
</dbReference>
<dbReference type="GO" id="GO:0006313">
    <property type="term" value="P:DNA transposition"/>
    <property type="evidence" value="ECO:0007669"/>
    <property type="project" value="InterPro"/>
</dbReference>
<organism evidence="3 4">
    <name type="scientific">Actinoplanes lutulentus</name>
    <dbReference type="NCBI Taxonomy" id="1287878"/>
    <lineage>
        <taxon>Bacteria</taxon>
        <taxon>Bacillati</taxon>
        <taxon>Actinomycetota</taxon>
        <taxon>Actinomycetes</taxon>
        <taxon>Micromonosporales</taxon>
        <taxon>Micromonosporaceae</taxon>
        <taxon>Actinoplanes</taxon>
    </lineage>
</organism>
<sequence length="426" mass="45558">MAAVSGVDVTADQVSVGVLVTAVPRDAVDAAVAACGVGAQRSGGKLPPHVTAYLTMGLWLFPDDDYAEVAAKVTGSLDRFGCWDASWSAPTTGGISQARQRLGRDVLEEVFEQVAGPLAAAATVGAWLRSWRVLAVDGFVVDVPDTAANAAEFGRSSSGSGVSPFPKARVVALTECGTHAFMAARVGPWAHGEQTLAMALYSRLRRGELLTADRNFYSYPAWDRAAATGADLLWRIQAGVRLDVVEVLADGTYLSVLVDKHVSKAGRARILAAARSGDFGDCPDAVDDRGWPRARLARVIEYDVPDRDGNGTGEVITLVTTILNPKAARADELAEAYHLRWEQETAQDQLKTHLRGPGKVLRSKLPDLVHQEIWAWLLVHHALTTLIVQAADAAAIDPDRISFTRVLRLVRRSATGTADIPPSGLD</sequence>
<keyword evidence="4" id="KW-1185">Reference proteome</keyword>
<dbReference type="InterPro" id="IPR002559">
    <property type="entry name" value="Transposase_11"/>
</dbReference>
<dbReference type="InterPro" id="IPR012337">
    <property type="entry name" value="RNaseH-like_sf"/>
</dbReference>
<dbReference type="OrthoDB" id="477305at2"/>
<evidence type="ECO:0000259" key="2">
    <source>
        <dbReference type="Pfam" id="PF13006"/>
    </source>
</evidence>
<evidence type="ECO:0000313" key="4">
    <source>
        <dbReference type="Proteomes" id="UP000249341"/>
    </source>
</evidence>
<feature type="domain" description="Transposase IS4 N-terminal" evidence="2">
    <location>
        <begin position="14"/>
        <end position="112"/>
    </location>
</feature>
<accession>A0A327ZEW0</accession>
<dbReference type="Proteomes" id="UP000249341">
    <property type="component" value="Unassembled WGS sequence"/>
</dbReference>
<protein>
    <submittedName>
        <fullName evidence="3">DDE family transposase</fullName>
    </submittedName>
</protein>
<feature type="domain" description="Transposase IS4-like" evidence="1">
    <location>
        <begin position="132"/>
        <end position="379"/>
    </location>
</feature>
<dbReference type="InterPro" id="IPR024473">
    <property type="entry name" value="Transposases_IS4_N"/>
</dbReference>
<dbReference type="GO" id="GO:0003677">
    <property type="term" value="F:DNA binding"/>
    <property type="evidence" value="ECO:0007669"/>
    <property type="project" value="InterPro"/>
</dbReference>
<dbReference type="InterPro" id="IPR047952">
    <property type="entry name" value="Transpos_IS4"/>
</dbReference>
<dbReference type="PANTHER" id="PTHR37529:SF1">
    <property type="entry name" value="TRANSPOSASE INSG FOR INSERTION SEQUENCE ELEMENT IS4-RELATED"/>
    <property type="match status" value="1"/>
</dbReference>
<dbReference type="SUPFAM" id="SSF53098">
    <property type="entry name" value="Ribonuclease H-like"/>
    <property type="match status" value="1"/>
</dbReference>
<comment type="caution">
    <text evidence="3">The sequence shown here is derived from an EMBL/GenBank/DDBJ whole genome shotgun (WGS) entry which is preliminary data.</text>
</comment>
<dbReference type="EMBL" id="QLMJ01000004">
    <property type="protein sequence ID" value="RAK39752.1"/>
    <property type="molecule type" value="Genomic_DNA"/>
</dbReference>
<evidence type="ECO:0000259" key="1">
    <source>
        <dbReference type="Pfam" id="PF01609"/>
    </source>
</evidence>
<dbReference type="Pfam" id="PF01609">
    <property type="entry name" value="DDE_Tnp_1"/>
    <property type="match status" value="1"/>
</dbReference>
<proteinExistence type="predicted"/>
<dbReference type="AlphaFoldDB" id="A0A327ZEW0"/>